<sequence length="126" mass="13680">MSNSKLASVDSQMKRGTASAKAFLFLFFVGAMSVPILNMLAGMGFFIWFSVNIYARSAQRGADYFWLIVGSILCLVGIGLPAIADMNHSSFVAGWVVEVVLNVCVCLFIAVGRLGHLFQRDPEPGQ</sequence>
<dbReference type="EMBL" id="CP010026">
    <property type="protein sequence ID" value="AJZ58866.1"/>
    <property type="molecule type" value="Genomic_DNA"/>
</dbReference>
<feature type="transmembrane region" description="Helical" evidence="1">
    <location>
        <begin position="63"/>
        <end position="84"/>
    </location>
</feature>
<feature type="transmembrane region" description="Helical" evidence="1">
    <location>
        <begin position="90"/>
        <end position="111"/>
    </location>
</feature>
<evidence type="ECO:0000313" key="2">
    <source>
        <dbReference type="EMBL" id="AJZ58866.1"/>
    </source>
</evidence>
<gene>
    <name evidence="2" type="ORF">OI25_2950</name>
</gene>
<dbReference type="AlphaFoldDB" id="A0AAU8TEP4"/>
<proteinExistence type="predicted"/>
<keyword evidence="1" id="KW-0472">Membrane</keyword>
<dbReference type="KEGG" id="bfn:OI25_2950"/>
<keyword evidence="1" id="KW-0812">Transmembrane</keyword>
<accession>A0AAU8TEP4</accession>
<feature type="transmembrane region" description="Helical" evidence="1">
    <location>
        <begin position="23"/>
        <end position="51"/>
    </location>
</feature>
<name>A0AAU8TEP4_9BURK</name>
<dbReference type="Proteomes" id="UP000032614">
    <property type="component" value="Chromosome 1"/>
</dbReference>
<keyword evidence="1" id="KW-1133">Transmembrane helix</keyword>
<evidence type="ECO:0000313" key="3">
    <source>
        <dbReference type="Proteomes" id="UP000032614"/>
    </source>
</evidence>
<reference evidence="2 3" key="1">
    <citation type="journal article" date="2015" name="Genome Announc.">
        <title>Complete genome sequences for 59 burkholderia isolates, both pathogenic and near neighbor.</title>
        <authorList>
            <person name="Johnson S.L."/>
            <person name="Bishop-Lilly K.A."/>
            <person name="Ladner J.T."/>
            <person name="Daligault H.E."/>
            <person name="Davenport K.W."/>
            <person name="Jaissle J."/>
            <person name="Frey K.G."/>
            <person name="Koroleva G.I."/>
            <person name="Bruce D.C."/>
            <person name="Coyne S.R."/>
            <person name="Broomall S.M."/>
            <person name="Li P.E."/>
            <person name="Teshima H."/>
            <person name="Gibbons H.S."/>
            <person name="Palacios G.F."/>
            <person name="Rosenzweig C.N."/>
            <person name="Redden C.L."/>
            <person name="Xu Y."/>
            <person name="Minogue T.D."/>
            <person name="Chain P.S."/>
        </authorList>
    </citation>
    <scope>NUCLEOTIDE SEQUENCE [LARGE SCALE GENOMIC DNA]</scope>
    <source>
        <strain evidence="2 3">ATCC BAA-463</strain>
    </source>
</reference>
<evidence type="ECO:0000256" key="1">
    <source>
        <dbReference type="SAM" id="Phobius"/>
    </source>
</evidence>
<organism evidence="2 3">
    <name type="scientific">Paraburkholderia fungorum</name>
    <dbReference type="NCBI Taxonomy" id="134537"/>
    <lineage>
        <taxon>Bacteria</taxon>
        <taxon>Pseudomonadati</taxon>
        <taxon>Pseudomonadota</taxon>
        <taxon>Betaproteobacteria</taxon>
        <taxon>Burkholderiales</taxon>
        <taxon>Burkholderiaceae</taxon>
        <taxon>Paraburkholderia</taxon>
    </lineage>
</organism>
<protein>
    <submittedName>
        <fullName evidence="2">Membrane protein</fullName>
    </submittedName>
</protein>